<name>M9RHP0_9RHOB</name>
<protein>
    <submittedName>
        <fullName evidence="1">Uncharacterized protein</fullName>
    </submittedName>
</protein>
<dbReference type="Proteomes" id="UP000005307">
    <property type="component" value="Chromosome"/>
</dbReference>
<keyword evidence="2" id="KW-1185">Reference proteome</keyword>
<gene>
    <name evidence="1" type="ORF">OAN307_c39180</name>
</gene>
<proteinExistence type="predicted"/>
<accession>M9RHP0</accession>
<dbReference type="HOGENOM" id="CLU_3382957_0_0_5"/>
<reference evidence="1 2" key="1">
    <citation type="journal article" date="2013" name="PLoS ONE">
        <title>Poles Apart: Arctic and Antarctic Octadecabacter strains Share High Genome Plasticity and a New Type of Xanthorhodopsin.</title>
        <authorList>
            <person name="Vollmers J."/>
            <person name="Voget S."/>
            <person name="Dietrich S."/>
            <person name="Gollnow K."/>
            <person name="Smits M."/>
            <person name="Meyer K."/>
            <person name="Brinkhoff T."/>
            <person name="Simon M."/>
            <person name="Daniel R."/>
        </authorList>
    </citation>
    <scope>NUCLEOTIDE SEQUENCE [LARGE SCALE GENOMIC DNA]</scope>
    <source>
        <strain evidence="1 2">307</strain>
    </source>
</reference>
<evidence type="ECO:0000313" key="2">
    <source>
        <dbReference type="Proteomes" id="UP000005307"/>
    </source>
</evidence>
<dbReference type="KEGG" id="oat:OAN307_c39180"/>
<evidence type="ECO:0000313" key="1">
    <source>
        <dbReference type="EMBL" id="AGI69350.1"/>
    </source>
</evidence>
<dbReference type="EMBL" id="CP003740">
    <property type="protein sequence ID" value="AGI69350.1"/>
    <property type="molecule type" value="Genomic_DNA"/>
</dbReference>
<dbReference type="AlphaFoldDB" id="M9RHP0"/>
<sequence length="33" mass="3545">MSISTEVQVNTHTADDQQFPQIIALSGGGWVIT</sequence>
<organism evidence="1 2">
    <name type="scientific">Octadecabacter antarcticus 307</name>
    <dbReference type="NCBI Taxonomy" id="391626"/>
    <lineage>
        <taxon>Bacteria</taxon>
        <taxon>Pseudomonadati</taxon>
        <taxon>Pseudomonadota</taxon>
        <taxon>Alphaproteobacteria</taxon>
        <taxon>Rhodobacterales</taxon>
        <taxon>Roseobacteraceae</taxon>
        <taxon>Octadecabacter</taxon>
    </lineage>
</organism>